<name>A0A9D4GVQ6_DREPO</name>
<evidence type="ECO:0000313" key="2">
    <source>
        <dbReference type="Proteomes" id="UP000828390"/>
    </source>
</evidence>
<organism evidence="1 2">
    <name type="scientific">Dreissena polymorpha</name>
    <name type="common">Zebra mussel</name>
    <name type="synonym">Mytilus polymorpha</name>
    <dbReference type="NCBI Taxonomy" id="45954"/>
    <lineage>
        <taxon>Eukaryota</taxon>
        <taxon>Metazoa</taxon>
        <taxon>Spiralia</taxon>
        <taxon>Lophotrochozoa</taxon>
        <taxon>Mollusca</taxon>
        <taxon>Bivalvia</taxon>
        <taxon>Autobranchia</taxon>
        <taxon>Heteroconchia</taxon>
        <taxon>Euheterodonta</taxon>
        <taxon>Imparidentia</taxon>
        <taxon>Neoheterodontei</taxon>
        <taxon>Myida</taxon>
        <taxon>Dreissenoidea</taxon>
        <taxon>Dreissenidae</taxon>
        <taxon>Dreissena</taxon>
    </lineage>
</organism>
<reference evidence="1" key="1">
    <citation type="journal article" date="2019" name="bioRxiv">
        <title>The Genome of the Zebra Mussel, Dreissena polymorpha: A Resource for Invasive Species Research.</title>
        <authorList>
            <person name="McCartney M.A."/>
            <person name="Auch B."/>
            <person name="Kono T."/>
            <person name="Mallez S."/>
            <person name="Zhang Y."/>
            <person name="Obille A."/>
            <person name="Becker A."/>
            <person name="Abrahante J.E."/>
            <person name="Garbe J."/>
            <person name="Badalamenti J.P."/>
            <person name="Herman A."/>
            <person name="Mangelson H."/>
            <person name="Liachko I."/>
            <person name="Sullivan S."/>
            <person name="Sone E.D."/>
            <person name="Koren S."/>
            <person name="Silverstein K.A.T."/>
            <person name="Beckman K.B."/>
            <person name="Gohl D.M."/>
        </authorList>
    </citation>
    <scope>NUCLEOTIDE SEQUENCE</scope>
    <source>
        <strain evidence="1">Duluth1</strain>
        <tissue evidence="1">Whole animal</tissue>
    </source>
</reference>
<dbReference type="AlphaFoldDB" id="A0A9D4GVQ6"/>
<keyword evidence="2" id="KW-1185">Reference proteome</keyword>
<protein>
    <submittedName>
        <fullName evidence="1">Uncharacterized protein</fullName>
    </submittedName>
</protein>
<proteinExistence type="predicted"/>
<sequence>MLPLKAEKLEWCGGGALPGKNNGFAFNGDLPSNEGLCCQFLTSSFSELTSSLSSM</sequence>
<gene>
    <name evidence="1" type="ORF">DPMN_125676</name>
</gene>
<dbReference type="EMBL" id="JAIWYP010000005">
    <property type="protein sequence ID" value="KAH3823853.1"/>
    <property type="molecule type" value="Genomic_DNA"/>
</dbReference>
<evidence type="ECO:0000313" key="1">
    <source>
        <dbReference type="EMBL" id="KAH3823853.1"/>
    </source>
</evidence>
<reference evidence="1" key="2">
    <citation type="submission" date="2020-11" db="EMBL/GenBank/DDBJ databases">
        <authorList>
            <person name="McCartney M.A."/>
            <person name="Auch B."/>
            <person name="Kono T."/>
            <person name="Mallez S."/>
            <person name="Becker A."/>
            <person name="Gohl D.M."/>
            <person name="Silverstein K.A.T."/>
            <person name="Koren S."/>
            <person name="Bechman K.B."/>
            <person name="Herman A."/>
            <person name="Abrahante J.E."/>
            <person name="Garbe J."/>
        </authorList>
    </citation>
    <scope>NUCLEOTIDE SEQUENCE</scope>
    <source>
        <strain evidence="1">Duluth1</strain>
        <tissue evidence="1">Whole animal</tissue>
    </source>
</reference>
<accession>A0A9D4GVQ6</accession>
<dbReference type="Proteomes" id="UP000828390">
    <property type="component" value="Unassembled WGS sequence"/>
</dbReference>
<comment type="caution">
    <text evidence="1">The sequence shown here is derived from an EMBL/GenBank/DDBJ whole genome shotgun (WGS) entry which is preliminary data.</text>
</comment>